<dbReference type="InterPro" id="IPR028098">
    <property type="entry name" value="Glyco_trans_4-like_N"/>
</dbReference>
<gene>
    <name evidence="2" type="ORF">FHS28_000388</name>
</gene>
<feature type="domain" description="Glycosyltransferase subfamily 4-like N-terminal" evidence="1">
    <location>
        <begin position="17"/>
        <end position="119"/>
    </location>
</feature>
<sequence>MARLRIVHAVFSSKLAGGEQHCADLANAQAELGHEVHVVGPWGAQVAHALNPRVRYHGFRFPVLRGLRLRRLAQSLGADVVHGHLGPACKATACATSTLRIGTLHVGYKTHHHAKMDGLICVNIKQVDTLSAFHRPHRVIYNWAPDRSHCTQAHPGKEGALRTSLGIAATAPVVVSVGRLHPSKGMHSLIQAFQTYAPPQAHLVLMGEGPQRQELETLAAGDPRIHLVGFRWDVDAWLTDANLYVSASLEEQFPLSMLEAMRAHLPIVATATQGACEMLTPAQSAIVPIGNIPAMGQAIANALMPGAQGVQHHIHYDMSRFDRSTAVSATVDFYLEVLRAQRTLQTSQQGRTLEDARA</sequence>
<dbReference type="Pfam" id="PF13439">
    <property type="entry name" value="Glyco_transf_4"/>
    <property type="match status" value="1"/>
</dbReference>
<accession>A0ABR6GLN6</accession>
<dbReference type="Proteomes" id="UP000574369">
    <property type="component" value="Unassembled WGS sequence"/>
</dbReference>
<dbReference type="Gene3D" id="3.40.50.2000">
    <property type="entry name" value="Glycogen Phosphorylase B"/>
    <property type="match status" value="2"/>
</dbReference>
<name>A0ABR6GLN6_9BURK</name>
<comment type="caution">
    <text evidence="2">The sequence shown here is derived from an EMBL/GenBank/DDBJ whole genome shotgun (WGS) entry which is preliminary data.</text>
</comment>
<evidence type="ECO:0000313" key="2">
    <source>
        <dbReference type="EMBL" id="MBB3193023.1"/>
    </source>
</evidence>
<protein>
    <submittedName>
        <fullName evidence="2">Glycosyltransferase involved in cell wall biosynthesis</fullName>
    </submittedName>
</protein>
<reference evidence="2 3" key="1">
    <citation type="submission" date="2020-08" db="EMBL/GenBank/DDBJ databases">
        <title>Genomic Encyclopedia of Type Strains, Phase III (KMG-III): the genomes of soil and plant-associated and newly described type strains.</title>
        <authorList>
            <person name="Whitman W."/>
        </authorList>
    </citation>
    <scope>NUCLEOTIDE SEQUENCE [LARGE SCALE GENOMIC DNA]</scope>
    <source>
        <strain evidence="2 3">CECT 7247</strain>
    </source>
</reference>
<dbReference type="PANTHER" id="PTHR12526">
    <property type="entry name" value="GLYCOSYLTRANSFERASE"/>
    <property type="match status" value="1"/>
</dbReference>
<organism evidence="2 3">
    <name type="scientific">Roseateles terrae</name>
    <dbReference type="NCBI Taxonomy" id="431060"/>
    <lineage>
        <taxon>Bacteria</taxon>
        <taxon>Pseudomonadati</taxon>
        <taxon>Pseudomonadota</taxon>
        <taxon>Betaproteobacteria</taxon>
        <taxon>Burkholderiales</taxon>
        <taxon>Sphaerotilaceae</taxon>
        <taxon>Roseateles</taxon>
    </lineage>
</organism>
<dbReference type="SUPFAM" id="SSF53756">
    <property type="entry name" value="UDP-Glycosyltransferase/glycogen phosphorylase"/>
    <property type="match status" value="1"/>
</dbReference>
<dbReference type="Pfam" id="PF13692">
    <property type="entry name" value="Glyco_trans_1_4"/>
    <property type="match status" value="1"/>
</dbReference>
<dbReference type="EMBL" id="JACHXO010000001">
    <property type="protein sequence ID" value="MBB3193023.1"/>
    <property type="molecule type" value="Genomic_DNA"/>
</dbReference>
<evidence type="ECO:0000313" key="3">
    <source>
        <dbReference type="Proteomes" id="UP000574369"/>
    </source>
</evidence>
<evidence type="ECO:0000259" key="1">
    <source>
        <dbReference type="Pfam" id="PF13439"/>
    </source>
</evidence>
<proteinExistence type="predicted"/>
<dbReference type="RefSeq" id="WP_088449331.1">
    <property type="nucleotide sequence ID" value="NZ_JACHXO010000001.1"/>
</dbReference>
<keyword evidence="3" id="KW-1185">Reference proteome</keyword>